<reference evidence="3 4" key="1">
    <citation type="submission" date="2009-02" db="EMBL/GenBank/DDBJ databases">
        <title>Annotation of Streptomyces hygroscopicus strain ATCC 53653.</title>
        <authorList>
            <consortium name="The Broad Institute Genome Sequencing Platform"/>
            <consortium name="Broad Institute Microbial Sequencing Center"/>
            <person name="Fischbach M."/>
            <person name="Godfrey P."/>
            <person name="Ward D."/>
            <person name="Young S."/>
            <person name="Zeng Q."/>
            <person name="Koehrsen M."/>
            <person name="Alvarado L."/>
            <person name="Berlin A.M."/>
            <person name="Bochicchio J."/>
            <person name="Borenstein D."/>
            <person name="Chapman S.B."/>
            <person name="Chen Z."/>
            <person name="Engels R."/>
            <person name="Freedman E."/>
            <person name="Gellesch M."/>
            <person name="Goldberg J."/>
            <person name="Griggs A."/>
            <person name="Gujja S."/>
            <person name="Heilman E.R."/>
            <person name="Heiman D.I."/>
            <person name="Hepburn T.A."/>
            <person name="Howarth C."/>
            <person name="Jen D."/>
            <person name="Larson L."/>
            <person name="Lewis B."/>
            <person name="Mehta T."/>
            <person name="Park D."/>
            <person name="Pearson M."/>
            <person name="Richards J."/>
            <person name="Roberts A."/>
            <person name="Saif S."/>
            <person name="Shea T.D."/>
            <person name="Shenoy N."/>
            <person name="Sisk P."/>
            <person name="Stolte C."/>
            <person name="Sykes S.N."/>
            <person name="Thomson T."/>
            <person name="Walk T."/>
            <person name="White J."/>
            <person name="Yandava C."/>
            <person name="Straight P."/>
            <person name="Clardy J."/>
            <person name="Hung D."/>
            <person name="Kolter R."/>
            <person name="Mekalanos J."/>
            <person name="Walker S."/>
            <person name="Walsh C.T."/>
            <person name="Wieland-Brown L.C."/>
            <person name="Haas B."/>
            <person name="Nusbaum C."/>
            <person name="Birren B."/>
        </authorList>
    </citation>
    <scope>NUCLEOTIDE SEQUENCE [LARGE SCALE GENOMIC DNA]</scope>
    <source>
        <strain evidence="3 4">ATCC 53653</strain>
    </source>
</reference>
<dbReference type="InterPro" id="IPR027417">
    <property type="entry name" value="P-loop_NTPase"/>
</dbReference>
<feature type="compositionally biased region" description="Low complexity" evidence="1">
    <location>
        <begin position="446"/>
        <end position="458"/>
    </location>
</feature>
<evidence type="ECO:0000259" key="2">
    <source>
        <dbReference type="Pfam" id="PF19993"/>
    </source>
</evidence>
<proteinExistence type="predicted"/>
<dbReference type="InterPro" id="IPR045528">
    <property type="entry name" value="DO-GTPase2"/>
</dbReference>
<name>D9WS21_9ACTN</name>
<accession>D9WS21</accession>
<evidence type="ECO:0000313" key="3">
    <source>
        <dbReference type="EMBL" id="EFL28265.1"/>
    </source>
</evidence>
<sequence length="458" mass="49936">MSAVPRTLCVVSSSARRPRPYVWKNPPLRLWWFADMTTVICPYCFDRAQAARLPYRCLMTATGVRGGKPCDPERDDVWAEFMGPSVPPALRMRGPVFTPPRTLGGMRGSSRVACPGCGVSTPVRVCRRCHSDFPSDYCDQDSRIIALVGAKASGKSTYVGVLVNELRHRVGRAYDASLAAMGSDTQRRDRELAEDLYDRLRLPEATRPAAMGFNDPLLYRLSLPRRGRLREGSRHTALVFFDAAGEDLGSAEAMDRYTYYLRAADGIILLVDPLQLGSVRDQLVPGEGPPLPTVETPPQQIAADLAAQLRAHGRGGSRGRVTTPMAVAVTKTDMLRPLLGTHSPLLRNASHHDGILDEDGRLAVHEEIRTLMEDWDSGALRRQLERDFAQLSFFGLSALGAPPPAQAPSDAPKAGPQPLRVEDPLLWLLGRRGLLPVSKPGKPGKAEAGIRGAEEAGA</sequence>
<dbReference type="AlphaFoldDB" id="D9WS21"/>
<dbReference type="EMBL" id="GG657754">
    <property type="protein sequence ID" value="EFL28265.1"/>
    <property type="molecule type" value="Genomic_DNA"/>
</dbReference>
<feature type="domain" description="Double-GTPase 2" evidence="2">
    <location>
        <begin position="143"/>
        <end position="334"/>
    </location>
</feature>
<dbReference type="SUPFAM" id="SSF52540">
    <property type="entry name" value="P-loop containing nucleoside triphosphate hydrolases"/>
    <property type="match status" value="1"/>
</dbReference>
<protein>
    <submittedName>
        <fullName evidence="3">Putative LigA</fullName>
    </submittedName>
</protein>
<dbReference type="STRING" id="457427.SSOG_07979"/>
<evidence type="ECO:0000313" key="4">
    <source>
        <dbReference type="Proteomes" id="UP000003963"/>
    </source>
</evidence>
<dbReference type="Pfam" id="PF19993">
    <property type="entry name" value="DO-GTPase2"/>
    <property type="match status" value="1"/>
</dbReference>
<feature type="region of interest" description="Disordered" evidence="1">
    <location>
        <begin position="437"/>
        <end position="458"/>
    </location>
</feature>
<keyword evidence="4" id="KW-1185">Reference proteome</keyword>
<gene>
    <name evidence="3" type="ORF">SSOG_07979</name>
</gene>
<dbReference type="Proteomes" id="UP000003963">
    <property type="component" value="Unassembled WGS sequence"/>
</dbReference>
<dbReference type="Gene3D" id="3.40.50.300">
    <property type="entry name" value="P-loop containing nucleotide triphosphate hydrolases"/>
    <property type="match status" value="1"/>
</dbReference>
<dbReference type="HOGENOM" id="CLU_050655_0_0_11"/>
<evidence type="ECO:0000256" key="1">
    <source>
        <dbReference type="SAM" id="MobiDB-lite"/>
    </source>
</evidence>
<organism evidence="3 4">
    <name type="scientific">Streptomyces himastatinicus ATCC 53653</name>
    <dbReference type="NCBI Taxonomy" id="457427"/>
    <lineage>
        <taxon>Bacteria</taxon>
        <taxon>Bacillati</taxon>
        <taxon>Actinomycetota</taxon>
        <taxon>Actinomycetes</taxon>
        <taxon>Kitasatosporales</taxon>
        <taxon>Streptomycetaceae</taxon>
        <taxon>Streptomyces</taxon>
        <taxon>Streptomyces violaceusniger group</taxon>
    </lineage>
</organism>